<dbReference type="OrthoDB" id="1435746at2759"/>
<evidence type="ECO:0008006" key="3">
    <source>
        <dbReference type="Google" id="ProtNLM"/>
    </source>
</evidence>
<proteinExistence type="predicted"/>
<dbReference type="AlphaFoldDB" id="A0A8T2SL20"/>
<gene>
    <name evidence="1" type="ORF">KP509_20G086800</name>
</gene>
<dbReference type="SUPFAM" id="SSF53098">
    <property type="entry name" value="Ribonuclease H-like"/>
    <property type="match status" value="1"/>
</dbReference>
<dbReference type="EMBL" id="CM035425">
    <property type="protein sequence ID" value="KAH7332428.1"/>
    <property type="molecule type" value="Genomic_DNA"/>
</dbReference>
<name>A0A8T2SL20_CERRI</name>
<evidence type="ECO:0000313" key="1">
    <source>
        <dbReference type="EMBL" id="KAH7332428.1"/>
    </source>
</evidence>
<reference evidence="1" key="1">
    <citation type="submission" date="2021-08" db="EMBL/GenBank/DDBJ databases">
        <title>WGS assembly of Ceratopteris richardii.</title>
        <authorList>
            <person name="Marchant D.B."/>
            <person name="Chen G."/>
            <person name="Jenkins J."/>
            <person name="Shu S."/>
            <person name="Leebens-Mack J."/>
            <person name="Grimwood J."/>
            <person name="Schmutz J."/>
            <person name="Soltis P."/>
            <person name="Soltis D."/>
            <person name="Chen Z.-H."/>
        </authorList>
    </citation>
    <scope>NUCLEOTIDE SEQUENCE</scope>
    <source>
        <strain evidence="1">Whitten #5841</strain>
        <tissue evidence="1">Leaf</tissue>
    </source>
</reference>
<dbReference type="Proteomes" id="UP000825935">
    <property type="component" value="Chromosome 20"/>
</dbReference>
<dbReference type="InterPro" id="IPR012337">
    <property type="entry name" value="RNaseH-like_sf"/>
</dbReference>
<organism evidence="1 2">
    <name type="scientific">Ceratopteris richardii</name>
    <name type="common">Triangle waterfern</name>
    <dbReference type="NCBI Taxonomy" id="49495"/>
    <lineage>
        <taxon>Eukaryota</taxon>
        <taxon>Viridiplantae</taxon>
        <taxon>Streptophyta</taxon>
        <taxon>Embryophyta</taxon>
        <taxon>Tracheophyta</taxon>
        <taxon>Polypodiopsida</taxon>
        <taxon>Polypodiidae</taxon>
        <taxon>Polypodiales</taxon>
        <taxon>Pteridineae</taxon>
        <taxon>Pteridaceae</taxon>
        <taxon>Parkerioideae</taxon>
        <taxon>Ceratopteris</taxon>
    </lineage>
</organism>
<sequence length="140" mass="16649">MQRHLAIRILSQDCSASPCERNWTTWALFHTRKRNRLYTLQLERLVYCHCNLRLLEHGGHSTEMQHVNVDDLDIERVRDMPTIPAEDLDLYDVFYQELIVPQHDTRASRTCASHSARTVRNPLLVGWRHLLVRHHIMTMR</sequence>
<evidence type="ECO:0000313" key="2">
    <source>
        <dbReference type="Proteomes" id="UP000825935"/>
    </source>
</evidence>
<keyword evidence="2" id="KW-1185">Reference proteome</keyword>
<protein>
    <recommendedName>
        <fullName evidence="3">HAT C-terminal dimerisation domain-containing protein</fullName>
    </recommendedName>
</protein>
<accession>A0A8T2SL20</accession>
<comment type="caution">
    <text evidence="1">The sequence shown here is derived from an EMBL/GenBank/DDBJ whole genome shotgun (WGS) entry which is preliminary data.</text>
</comment>